<dbReference type="InterPro" id="IPR001128">
    <property type="entry name" value="Cyt_P450"/>
</dbReference>
<dbReference type="PANTHER" id="PTHR24301:SF2">
    <property type="entry name" value="THROMBOXANE-A SYNTHASE"/>
    <property type="match status" value="1"/>
</dbReference>
<keyword evidence="4" id="KW-0812">Transmembrane</keyword>
<dbReference type="GO" id="GO:0004497">
    <property type="term" value="F:monooxygenase activity"/>
    <property type="evidence" value="ECO:0007669"/>
    <property type="project" value="UniProtKB-KW"/>
</dbReference>
<evidence type="ECO:0008006" key="7">
    <source>
        <dbReference type="Google" id="ProtNLM"/>
    </source>
</evidence>
<keyword evidence="2" id="KW-0503">Monooxygenase</keyword>
<dbReference type="PRINTS" id="PR00463">
    <property type="entry name" value="EP450I"/>
</dbReference>
<keyword evidence="1 2" id="KW-0349">Heme</keyword>
<comment type="caution">
    <text evidence="5">The sequence shown here is derived from an EMBL/GenBank/DDBJ whole genome shotgun (WGS) entry which is preliminary data.</text>
</comment>
<keyword evidence="4" id="KW-0472">Membrane</keyword>
<evidence type="ECO:0000313" key="6">
    <source>
        <dbReference type="Proteomes" id="UP001314263"/>
    </source>
</evidence>
<keyword evidence="4" id="KW-1133">Transmembrane helix</keyword>
<organism evidence="5 6">
    <name type="scientific">Coccomyxa viridis</name>
    <dbReference type="NCBI Taxonomy" id="1274662"/>
    <lineage>
        <taxon>Eukaryota</taxon>
        <taxon>Viridiplantae</taxon>
        <taxon>Chlorophyta</taxon>
        <taxon>core chlorophytes</taxon>
        <taxon>Trebouxiophyceae</taxon>
        <taxon>Trebouxiophyceae incertae sedis</taxon>
        <taxon>Coccomyxaceae</taxon>
        <taxon>Coccomyxa</taxon>
    </lineage>
</organism>
<evidence type="ECO:0000256" key="3">
    <source>
        <dbReference type="SAM" id="MobiDB-lite"/>
    </source>
</evidence>
<sequence>MDSDSTALQGLPGWQLAALAATLSLAFIGLVYGYHPVWRYKLRKIPGPAGAWLTGSLPDVLAHGVHVMYTEWGKKYGKVFKYFSGAQPVVVINDAELARLVSLRLSTRHEFRGPASLFTGKEKEFNKSGLFSTNDKDFHRSAKNSWLPVFNSASLEISSKEMNVGADRLAAILSRAAQEGRELNIWRQFGHMTMDVVGSAAFGVELRTQEAERGMNSEEAEKLVWAAQTIFATGSEKSSIYTYPGAILPVLNPLMKALAHLFPDKGITQAIQARKVLRGTVAELVKETRRQESEGGKKEAAAGLSQPAPTAASGKRARAVEPGSFLNLMINSKHSNGEPFSDLLASSQAFTFLLAGYETTASALAFTVYCLAKYPEKMDKLVKELDAYGADTFGPSDLPKLPYLEACLKEAMRLYPPGVFLIREPLTEDFHLMDITIPKGTWVHVPVFSIQRDEKYFPKAQEFVPERWVEGCPEEKSLNRHVPGSWMAFGEGTRVCVGQRFALVEAKITLAKLFRRFTFKLSPGQETDEAMGLRSFFTLGPAEGIFVTPVQRSEE</sequence>
<keyword evidence="2" id="KW-0560">Oxidoreductase</keyword>
<dbReference type="GO" id="GO:0005506">
    <property type="term" value="F:iron ion binding"/>
    <property type="evidence" value="ECO:0007669"/>
    <property type="project" value="InterPro"/>
</dbReference>
<dbReference type="PROSITE" id="PS00086">
    <property type="entry name" value="CYTOCHROME_P450"/>
    <property type="match status" value="1"/>
</dbReference>
<evidence type="ECO:0000256" key="2">
    <source>
        <dbReference type="RuleBase" id="RU000461"/>
    </source>
</evidence>
<feature type="transmembrane region" description="Helical" evidence="4">
    <location>
        <begin position="12"/>
        <end position="34"/>
    </location>
</feature>
<keyword evidence="6" id="KW-1185">Reference proteome</keyword>
<dbReference type="InterPro" id="IPR002401">
    <property type="entry name" value="Cyt_P450_E_grp-I"/>
</dbReference>
<dbReference type="GO" id="GO:0016705">
    <property type="term" value="F:oxidoreductase activity, acting on paired donors, with incorporation or reduction of molecular oxygen"/>
    <property type="evidence" value="ECO:0007669"/>
    <property type="project" value="InterPro"/>
</dbReference>
<gene>
    <name evidence="5" type="ORF">CVIRNUC_001369</name>
</gene>
<feature type="binding site" description="axial binding residue" evidence="1">
    <location>
        <position position="496"/>
    </location>
    <ligand>
        <name>heme</name>
        <dbReference type="ChEBI" id="CHEBI:30413"/>
    </ligand>
    <ligandPart>
        <name>Fe</name>
        <dbReference type="ChEBI" id="CHEBI:18248"/>
    </ligandPart>
</feature>
<dbReference type="Proteomes" id="UP001314263">
    <property type="component" value="Unassembled WGS sequence"/>
</dbReference>
<dbReference type="PRINTS" id="PR00385">
    <property type="entry name" value="P450"/>
</dbReference>
<dbReference type="EMBL" id="CAUYUE010000002">
    <property type="protein sequence ID" value="CAK0742055.1"/>
    <property type="molecule type" value="Genomic_DNA"/>
</dbReference>
<comment type="cofactor">
    <cofactor evidence="1">
        <name>heme</name>
        <dbReference type="ChEBI" id="CHEBI:30413"/>
    </cofactor>
</comment>
<proteinExistence type="inferred from homology"/>
<dbReference type="SUPFAM" id="SSF48264">
    <property type="entry name" value="Cytochrome P450"/>
    <property type="match status" value="1"/>
</dbReference>
<comment type="similarity">
    <text evidence="2">Belongs to the cytochrome P450 family.</text>
</comment>
<keyword evidence="1 2" id="KW-0479">Metal-binding</keyword>
<dbReference type="Gene3D" id="1.10.630.10">
    <property type="entry name" value="Cytochrome P450"/>
    <property type="match status" value="1"/>
</dbReference>
<reference evidence="5 6" key="1">
    <citation type="submission" date="2023-10" db="EMBL/GenBank/DDBJ databases">
        <authorList>
            <person name="Maclean D."/>
            <person name="Macfadyen A."/>
        </authorList>
    </citation>
    <scope>NUCLEOTIDE SEQUENCE [LARGE SCALE GENOMIC DNA]</scope>
</reference>
<dbReference type="InterPro" id="IPR017972">
    <property type="entry name" value="Cyt_P450_CS"/>
</dbReference>
<accession>A0AAV1HVR3</accession>
<dbReference type="GO" id="GO:0020037">
    <property type="term" value="F:heme binding"/>
    <property type="evidence" value="ECO:0007669"/>
    <property type="project" value="InterPro"/>
</dbReference>
<dbReference type="PANTHER" id="PTHR24301">
    <property type="entry name" value="THROMBOXANE-A SYNTHASE"/>
    <property type="match status" value="1"/>
</dbReference>
<name>A0AAV1HVR3_9CHLO</name>
<dbReference type="AlphaFoldDB" id="A0AAV1HVR3"/>
<feature type="compositionally biased region" description="Basic and acidic residues" evidence="3">
    <location>
        <begin position="288"/>
        <end position="300"/>
    </location>
</feature>
<evidence type="ECO:0000256" key="4">
    <source>
        <dbReference type="SAM" id="Phobius"/>
    </source>
</evidence>
<evidence type="ECO:0000256" key="1">
    <source>
        <dbReference type="PIRSR" id="PIRSR602401-1"/>
    </source>
</evidence>
<protein>
    <recommendedName>
        <fullName evidence="7">Cytochrome P450</fullName>
    </recommendedName>
</protein>
<keyword evidence="1 2" id="KW-0408">Iron</keyword>
<dbReference type="Pfam" id="PF00067">
    <property type="entry name" value="p450"/>
    <property type="match status" value="1"/>
</dbReference>
<evidence type="ECO:0000313" key="5">
    <source>
        <dbReference type="EMBL" id="CAK0742055.1"/>
    </source>
</evidence>
<feature type="region of interest" description="Disordered" evidence="3">
    <location>
        <begin position="288"/>
        <end position="316"/>
    </location>
</feature>
<dbReference type="InterPro" id="IPR036396">
    <property type="entry name" value="Cyt_P450_sf"/>
</dbReference>